<sequence length="83" mass="9422">MASHKSGQRVSPDASLSEQQRTLEKVSSSNSLDERKQVGSYDYKAIERWEHFMPPFICGRKFTPPTKAAFWNLNHNASYADGC</sequence>
<keyword evidence="4" id="KW-1185">Reference proteome</keyword>
<accession>A0A085NIE6</accession>
<feature type="region of interest" description="Disordered" evidence="1">
    <location>
        <begin position="1"/>
        <end position="36"/>
    </location>
</feature>
<dbReference type="EMBL" id="KL367497">
    <property type="protein sequence ID" value="KFD69242.1"/>
    <property type="molecule type" value="Genomic_DNA"/>
</dbReference>
<name>A0A085NIE6_9BILA</name>
<dbReference type="Proteomes" id="UP000030764">
    <property type="component" value="Unassembled WGS sequence"/>
</dbReference>
<evidence type="ECO:0000256" key="1">
    <source>
        <dbReference type="SAM" id="MobiDB-lite"/>
    </source>
</evidence>
<evidence type="ECO:0000313" key="2">
    <source>
        <dbReference type="EMBL" id="KFD54609.1"/>
    </source>
</evidence>
<feature type="compositionally biased region" description="Polar residues" evidence="1">
    <location>
        <begin position="14"/>
        <end position="31"/>
    </location>
</feature>
<gene>
    <name evidence="2" type="ORF">M513_04554</name>
    <name evidence="3" type="ORF">M514_04554</name>
</gene>
<dbReference type="Proteomes" id="UP000030758">
    <property type="component" value="Unassembled WGS sequence"/>
</dbReference>
<dbReference type="AlphaFoldDB" id="A0A085NIE6"/>
<organism evidence="3">
    <name type="scientific">Trichuris suis</name>
    <name type="common">pig whipworm</name>
    <dbReference type="NCBI Taxonomy" id="68888"/>
    <lineage>
        <taxon>Eukaryota</taxon>
        <taxon>Metazoa</taxon>
        <taxon>Ecdysozoa</taxon>
        <taxon>Nematoda</taxon>
        <taxon>Enoplea</taxon>
        <taxon>Dorylaimia</taxon>
        <taxon>Trichinellida</taxon>
        <taxon>Trichuridae</taxon>
        <taxon>Trichuris</taxon>
    </lineage>
</organism>
<proteinExistence type="predicted"/>
<evidence type="ECO:0000313" key="4">
    <source>
        <dbReference type="Proteomes" id="UP000030764"/>
    </source>
</evidence>
<evidence type="ECO:0000313" key="3">
    <source>
        <dbReference type="EMBL" id="KFD69242.1"/>
    </source>
</evidence>
<reference evidence="3 4" key="1">
    <citation type="journal article" date="2014" name="Nat. Genet.">
        <title>Genome and transcriptome of the porcine whipworm Trichuris suis.</title>
        <authorList>
            <person name="Jex A.R."/>
            <person name="Nejsum P."/>
            <person name="Schwarz E.M."/>
            <person name="Hu L."/>
            <person name="Young N.D."/>
            <person name="Hall R.S."/>
            <person name="Korhonen P.K."/>
            <person name="Liao S."/>
            <person name="Thamsborg S."/>
            <person name="Xia J."/>
            <person name="Xu P."/>
            <person name="Wang S."/>
            <person name="Scheerlinck J.P."/>
            <person name="Hofmann A."/>
            <person name="Sternberg P.W."/>
            <person name="Wang J."/>
            <person name="Gasser R.B."/>
        </authorList>
    </citation>
    <scope>NUCLEOTIDE SEQUENCE [LARGE SCALE GENOMIC DNA]</scope>
    <source>
        <strain evidence="3">DCEP-RM93F</strain>
        <strain evidence="2">DCEP-RM93M</strain>
    </source>
</reference>
<dbReference type="EMBL" id="KL363206">
    <property type="protein sequence ID" value="KFD54609.1"/>
    <property type="molecule type" value="Genomic_DNA"/>
</dbReference>
<protein>
    <submittedName>
        <fullName evidence="3">Uncharacterized protein</fullName>
    </submittedName>
</protein>